<dbReference type="RefSeq" id="WP_053329135.1">
    <property type="nucleotide sequence ID" value="NZ_CP009928.1"/>
</dbReference>
<dbReference type="KEGG" id="cgn:OK18_19850"/>
<sequence length="213" mass="25180">MKHILLAVLMISTLNCKGQKIKTFNTKEMKTFNIQNFEKNKGKQGYINEYQYKLPDNSDVREFATKAASDNFELRYQREITKEFNPTKYYFYYYSNGVLIKEVLDFNNSVVGIKEYDKNGKLIKETDFDKNFKHTFEQIHDIVLKEKKVDIYDTRQAVALRHDTPDATIKKYYQIHVLNSKLVGNEWYSQPDYSFIIDDATGKIIKSDEKSKK</sequence>
<dbReference type="Proteomes" id="UP000035213">
    <property type="component" value="Chromosome"/>
</dbReference>
<dbReference type="OrthoDB" id="1274346at2"/>
<dbReference type="EMBL" id="CP009928">
    <property type="protein sequence ID" value="AKK74564.1"/>
    <property type="molecule type" value="Genomic_DNA"/>
</dbReference>
<accession>A0A0G3M6R5</accession>
<evidence type="ECO:0000313" key="2">
    <source>
        <dbReference type="Proteomes" id="UP000035213"/>
    </source>
</evidence>
<dbReference type="PATRIC" id="fig|1324352.5.peg.4170"/>
<organism evidence="1 2">
    <name type="scientific">Chryseobacterium gallinarum</name>
    <dbReference type="NCBI Taxonomy" id="1324352"/>
    <lineage>
        <taxon>Bacteria</taxon>
        <taxon>Pseudomonadati</taxon>
        <taxon>Bacteroidota</taxon>
        <taxon>Flavobacteriia</taxon>
        <taxon>Flavobacteriales</taxon>
        <taxon>Weeksellaceae</taxon>
        <taxon>Chryseobacterium group</taxon>
        <taxon>Chryseobacterium</taxon>
    </lineage>
</organism>
<name>A0A0G3M6R5_CHRGL</name>
<protein>
    <submittedName>
        <fullName evidence="1">Uncharacterized protein</fullName>
    </submittedName>
</protein>
<gene>
    <name evidence="1" type="ORF">OK18_19850</name>
</gene>
<reference evidence="1 2" key="1">
    <citation type="submission" date="2014-11" db="EMBL/GenBank/DDBJ databases">
        <authorList>
            <person name="Park G.-S."/>
            <person name="Hong S.-J."/>
            <person name="Jung B.K."/>
            <person name="Khan A.R."/>
            <person name="Kwak Y."/>
            <person name="Shin J.-H."/>
        </authorList>
    </citation>
    <scope>NUCLEOTIDE SEQUENCE [LARGE SCALE GENOMIC DNA]</scope>
    <source>
        <strain evidence="1 2">DSM 27622</strain>
    </source>
</reference>
<proteinExistence type="predicted"/>
<evidence type="ECO:0000313" key="1">
    <source>
        <dbReference type="EMBL" id="AKK74564.1"/>
    </source>
</evidence>
<dbReference type="AlphaFoldDB" id="A0A0G3M6R5"/>